<evidence type="ECO:0000313" key="4">
    <source>
        <dbReference type="Proteomes" id="UP000318010"/>
    </source>
</evidence>
<dbReference type="OrthoDB" id="758474at2"/>
<organism evidence="3 4">
    <name type="scientific">Mucilaginibacter achroorhodeus</name>
    <dbReference type="NCBI Taxonomy" id="2599294"/>
    <lineage>
        <taxon>Bacteria</taxon>
        <taxon>Pseudomonadati</taxon>
        <taxon>Bacteroidota</taxon>
        <taxon>Sphingobacteriia</taxon>
        <taxon>Sphingobacteriales</taxon>
        <taxon>Sphingobacteriaceae</taxon>
        <taxon>Mucilaginibacter</taxon>
    </lineage>
</organism>
<name>A0A563U6R2_9SPHI</name>
<proteinExistence type="predicted"/>
<reference evidence="3 4" key="1">
    <citation type="submission" date="2019-07" db="EMBL/GenBank/DDBJ databases">
        <authorList>
            <person name="Kim J."/>
        </authorList>
    </citation>
    <scope>NUCLEOTIDE SEQUENCE [LARGE SCALE GENOMIC DNA]</scope>
    <source>
        <strain evidence="3 4">MJ1a</strain>
    </source>
</reference>
<keyword evidence="2" id="KW-0732">Signal</keyword>
<sequence length="219" mass="24634">MRKLLLLLCILSITISTKAQLFGKHWDEGSYYDLQGVKHQGLISWTAPQKSLFNGDGDEIFYKTQKDADMVKIKSSELRSFIIGVDSFVVSKNEIFKRKPFLNVLVNTNDTLKIYRSMEKRSSPGIGFGVGSIGAVTAMVGASFNYTKKAYYYGKNPNNVIKIDNKNFTEVTSKILANIPLIVKEIESKSLRDMEDVEVALQQWAYSQKKAAQAADNQK</sequence>
<feature type="transmembrane region" description="Helical" evidence="1">
    <location>
        <begin position="126"/>
        <end position="146"/>
    </location>
</feature>
<evidence type="ECO:0008006" key="5">
    <source>
        <dbReference type="Google" id="ProtNLM"/>
    </source>
</evidence>
<feature type="signal peptide" evidence="2">
    <location>
        <begin position="1"/>
        <end position="19"/>
    </location>
</feature>
<evidence type="ECO:0000256" key="1">
    <source>
        <dbReference type="SAM" id="Phobius"/>
    </source>
</evidence>
<protein>
    <recommendedName>
        <fullName evidence="5">DUF4136 domain-containing protein</fullName>
    </recommendedName>
</protein>
<evidence type="ECO:0000256" key="2">
    <source>
        <dbReference type="SAM" id="SignalP"/>
    </source>
</evidence>
<accession>A0A563U6R2</accession>
<dbReference type="AlphaFoldDB" id="A0A563U6R2"/>
<dbReference type="EMBL" id="VOEI01000002">
    <property type="protein sequence ID" value="TWR27041.1"/>
    <property type="molecule type" value="Genomic_DNA"/>
</dbReference>
<dbReference type="Proteomes" id="UP000318010">
    <property type="component" value="Unassembled WGS sequence"/>
</dbReference>
<keyword evidence="1" id="KW-0472">Membrane</keyword>
<keyword evidence="1" id="KW-0812">Transmembrane</keyword>
<keyword evidence="1" id="KW-1133">Transmembrane helix</keyword>
<evidence type="ECO:0000313" key="3">
    <source>
        <dbReference type="EMBL" id="TWR27041.1"/>
    </source>
</evidence>
<keyword evidence="4" id="KW-1185">Reference proteome</keyword>
<feature type="chain" id="PRO_5021741730" description="DUF4136 domain-containing protein" evidence="2">
    <location>
        <begin position="20"/>
        <end position="219"/>
    </location>
</feature>
<gene>
    <name evidence="3" type="ORF">FPZ42_08390</name>
</gene>
<dbReference type="RefSeq" id="WP_146270278.1">
    <property type="nucleotide sequence ID" value="NZ_VOEI01000002.1"/>
</dbReference>
<comment type="caution">
    <text evidence="3">The sequence shown here is derived from an EMBL/GenBank/DDBJ whole genome shotgun (WGS) entry which is preliminary data.</text>
</comment>